<dbReference type="EMBL" id="CP054569">
    <property type="protein sequence ID" value="QKQ48477.1"/>
    <property type="molecule type" value="Genomic_DNA"/>
</dbReference>
<accession>A0A6N0JN50</accession>
<dbReference type="Proteomes" id="UP000509782">
    <property type="component" value="Chromosome"/>
</dbReference>
<gene>
    <name evidence="2" type="ORF">AAIK43_16560</name>
    <name evidence="1" type="ORF">FOC81_17970</name>
</gene>
<dbReference type="EMBL" id="CP154792">
    <property type="protein sequence ID" value="XAN19607.1"/>
    <property type="molecule type" value="Genomic_DNA"/>
</dbReference>
<reference evidence="1 3" key="1">
    <citation type="submission" date="2020-05" db="EMBL/GenBank/DDBJ databases">
        <title>FDA dAtabase for Regulatory Grade micrObial Sequences (FDA-ARGOS): Supporting development and validation of Infectious Disease Dx tests.</title>
        <authorList>
            <person name="Sproer C."/>
            <person name="Gronow S."/>
            <person name="Severitt S."/>
            <person name="Schroder I."/>
            <person name="Tallon L."/>
            <person name="Sadzewicz L."/>
            <person name="Zhao X."/>
            <person name="Vavikolanu K."/>
            <person name="Mehta A."/>
            <person name="Aluvathingal J."/>
            <person name="Nadendla S."/>
            <person name="Myers T."/>
            <person name="Yan Y."/>
            <person name="Sichtig H."/>
        </authorList>
    </citation>
    <scope>NUCLEOTIDE SEQUENCE [LARGE SCALE GENOMIC DNA]</scope>
    <source>
        <strain evidence="1 3">FDAARGOS_787</strain>
    </source>
</reference>
<protein>
    <submittedName>
        <fullName evidence="1">Phage tail protein</fullName>
    </submittedName>
</protein>
<evidence type="ECO:0000313" key="3">
    <source>
        <dbReference type="Proteomes" id="UP000509782"/>
    </source>
</evidence>
<evidence type="ECO:0000313" key="4">
    <source>
        <dbReference type="Proteomes" id="UP001446337"/>
    </source>
</evidence>
<dbReference type="RefSeq" id="WP_123786964.1">
    <property type="nucleotide sequence ID" value="NZ_CP054569.1"/>
</dbReference>
<evidence type="ECO:0000313" key="2">
    <source>
        <dbReference type="EMBL" id="XAN19607.1"/>
    </source>
</evidence>
<organism evidence="1 3">
    <name type="scientific">Achromobacter denitrificans</name>
    <name type="common">Alcaligenes denitrificans</name>
    <dbReference type="NCBI Taxonomy" id="32002"/>
    <lineage>
        <taxon>Bacteria</taxon>
        <taxon>Pseudomonadati</taxon>
        <taxon>Pseudomonadota</taxon>
        <taxon>Betaproteobacteria</taxon>
        <taxon>Burkholderiales</taxon>
        <taxon>Alcaligenaceae</taxon>
        <taxon>Achromobacter</taxon>
    </lineage>
</organism>
<proteinExistence type="predicted"/>
<name>A0A6N0JN50_ACHDE</name>
<dbReference type="Proteomes" id="UP001446337">
    <property type="component" value="Chromosome"/>
</dbReference>
<evidence type="ECO:0000313" key="1">
    <source>
        <dbReference type="EMBL" id="QKQ48477.1"/>
    </source>
</evidence>
<reference evidence="2 4" key="2">
    <citation type="submission" date="2024-05" db="EMBL/GenBank/DDBJ databases">
        <title>Achromobacter denitrificans. BP1, complete genome.</title>
        <authorList>
            <person name="Zhang B."/>
        </authorList>
    </citation>
    <scope>NUCLEOTIDE SEQUENCE [LARGE SCALE GENOMIC DNA]</scope>
    <source>
        <strain evidence="2 4">BP1</strain>
    </source>
</reference>
<keyword evidence="4" id="KW-1185">Reference proteome</keyword>
<dbReference type="AlphaFoldDB" id="A0A6N0JN50"/>
<sequence>MKQKTVYQTDNEGLFAYETLANELALAPGVYNIPYGAYEDAPPPAPAGMVQRRADGQAWSLVEDHRDARLWLVATGAPYSRHEEVEIDGVVSQYPGWGPVPAWLTLVEPPRPVEDAEADA</sequence>